<dbReference type="InterPro" id="IPR016161">
    <property type="entry name" value="Ald_DH/histidinol_DH"/>
</dbReference>
<evidence type="ECO:0000313" key="5">
    <source>
        <dbReference type="Proteomes" id="UP000460272"/>
    </source>
</evidence>
<feature type="region of interest" description="Disordered" evidence="2">
    <location>
        <begin position="1"/>
        <end position="36"/>
    </location>
</feature>
<dbReference type="GO" id="GO:0016491">
    <property type="term" value="F:oxidoreductase activity"/>
    <property type="evidence" value="ECO:0007669"/>
    <property type="project" value="UniProtKB-KW"/>
</dbReference>
<keyword evidence="1" id="KW-0560">Oxidoreductase</keyword>
<dbReference type="AlphaFoldDB" id="A0A6P2BVA7"/>
<evidence type="ECO:0000256" key="2">
    <source>
        <dbReference type="SAM" id="MobiDB-lite"/>
    </source>
</evidence>
<name>A0A6P2BVA7_9ACTN</name>
<dbReference type="Pfam" id="PF00171">
    <property type="entry name" value="Aldedh"/>
    <property type="match status" value="1"/>
</dbReference>
<evidence type="ECO:0000313" key="4">
    <source>
        <dbReference type="EMBL" id="TVZ03069.1"/>
    </source>
</evidence>
<gene>
    <name evidence="4" type="ORF">EAS64_21695</name>
</gene>
<keyword evidence="5" id="KW-1185">Reference proteome</keyword>
<evidence type="ECO:0000256" key="1">
    <source>
        <dbReference type="ARBA" id="ARBA00023002"/>
    </source>
</evidence>
<dbReference type="InterPro" id="IPR015590">
    <property type="entry name" value="Aldehyde_DH_dom"/>
</dbReference>
<dbReference type="SUPFAM" id="SSF53720">
    <property type="entry name" value="ALDH-like"/>
    <property type="match status" value="1"/>
</dbReference>
<comment type="caution">
    <text evidence="4">The sequence shown here is derived from an EMBL/GenBank/DDBJ whole genome shotgun (WGS) entry which is preliminary data.</text>
</comment>
<protein>
    <submittedName>
        <fullName evidence="4">Aldehyde dehydrogenase family protein</fullName>
    </submittedName>
</protein>
<sequence length="317" mass="32501">MSTSTAGTPAFGGPGVVPREGTVPDAPPRAPSRVRAAPRTTHRLFIGGAFPRAASGRTFDVHGADGAFLARAALAAGRDARDAVVAARGAFPAWSGMSGYDRGQALYRVAEVMEEHRAQFAGQVRRATGGSADAAYAEVDAAVDRWTWYAGWADKITQVRGTVNPVAGPFGTVSLPDPVGVTAVLAPQDSALLGLVSVLAPAIVSGNTAVLVASERHPLLAVALAEALAAAELPAGVVNVLTGEVAEIAPWLAAHQDVNAIDLAGAPGALADDLAVAAAGTLKRVVRFPAADWTTEPGLERMFATLETKTIWHPLGT</sequence>
<proteinExistence type="predicted"/>
<feature type="domain" description="Aldehyde dehydrogenase" evidence="3">
    <location>
        <begin position="62"/>
        <end position="286"/>
    </location>
</feature>
<dbReference type="PANTHER" id="PTHR11699">
    <property type="entry name" value="ALDEHYDE DEHYDROGENASE-RELATED"/>
    <property type="match status" value="1"/>
</dbReference>
<evidence type="ECO:0000259" key="3">
    <source>
        <dbReference type="Pfam" id="PF00171"/>
    </source>
</evidence>
<dbReference type="InterPro" id="IPR016162">
    <property type="entry name" value="Ald_DH_N"/>
</dbReference>
<accession>A0A6P2BVA7</accession>
<reference evidence="4 5" key="1">
    <citation type="submission" date="2018-11" db="EMBL/GenBank/DDBJ databases">
        <title>Trebonia kvetii gen.nov., sp.nov., a novel acidophilic actinobacterium, and proposal of the new actinobacterial family Treboniaceae fam. nov.</title>
        <authorList>
            <person name="Rapoport D."/>
            <person name="Sagova-Mareckova M."/>
            <person name="Sedlacek I."/>
            <person name="Provaznik J."/>
            <person name="Kralova S."/>
            <person name="Pavlinic D."/>
            <person name="Benes V."/>
            <person name="Kopecky J."/>
        </authorList>
    </citation>
    <scope>NUCLEOTIDE SEQUENCE [LARGE SCALE GENOMIC DNA]</scope>
    <source>
        <strain evidence="4 5">15Tr583</strain>
    </source>
</reference>
<dbReference type="Gene3D" id="3.40.605.10">
    <property type="entry name" value="Aldehyde Dehydrogenase, Chain A, domain 1"/>
    <property type="match status" value="1"/>
</dbReference>
<dbReference type="EMBL" id="RPFW01000004">
    <property type="protein sequence ID" value="TVZ03069.1"/>
    <property type="molecule type" value="Genomic_DNA"/>
</dbReference>
<organism evidence="4 5">
    <name type="scientific">Trebonia kvetii</name>
    <dbReference type="NCBI Taxonomy" id="2480626"/>
    <lineage>
        <taxon>Bacteria</taxon>
        <taxon>Bacillati</taxon>
        <taxon>Actinomycetota</taxon>
        <taxon>Actinomycetes</taxon>
        <taxon>Streptosporangiales</taxon>
        <taxon>Treboniaceae</taxon>
        <taxon>Trebonia</taxon>
    </lineage>
</organism>
<dbReference type="OrthoDB" id="188583at2"/>
<dbReference type="Proteomes" id="UP000460272">
    <property type="component" value="Unassembled WGS sequence"/>
</dbReference>